<reference evidence="3 5" key="2">
    <citation type="submission" date="2020-12" db="EMBL/GenBank/DDBJ databases">
        <title>FDA dAtabase for Regulatory Grade micrObial Sequences (FDA-ARGOS): Supporting development and validation of Infectious Disease Dx tests.</title>
        <authorList>
            <person name="Sproer C."/>
            <person name="Gronow S."/>
            <person name="Severitt S."/>
            <person name="Schroder I."/>
            <person name="Tallon L."/>
            <person name="Sadzewicz L."/>
            <person name="Zhao X."/>
            <person name="Boylan J."/>
            <person name="Ott S."/>
            <person name="Bowen H."/>
            <person name="Vavikolanu K."/>
            <person name="Mehta A."/>
            <person name="Aluvathingal J."/>
            <person name="Nadendla S."/>
            <person name="Lowell S."/>
            <person name="Myers T."/>
            <person name="Yan Y."/>
            <person name="Sichtig H."/>
        </authorList>
    </citation>
    <scope>NUCLEOTIDE SEQUENCE [LARGE SCALE GENOMIC DNA]</scope>
    <source>
        <strain evidence="3 5">FDAARGOS_869</strain>
    </source>
</reference>
<dbReference type="Proteomes" id="UP000594834">
    <property type="component" value="Chromosome"/>
</dbReference>
<name>A0A1B8QI21_MORNO</name>
<dbReference type="STRING" id="478.A7456_03500"/>
<organism evidence="2 4">
    <name type="scientific">Moraxella nonliquefaciens</name>
    <dbReference type="NCBI Taxonomy" id="478"/>
    <lineage>
        <taxon>Bacteria</taxon>
        <taxon>Pseudomonadati</taxon>
        <taxon>Pseudomonadota</taxon>
        <taxon>Gammaproteobacteria</taxon>
        <taxon>Moraxellales</taxon>
        <taxon>Moraxellaceae</taxon>
        <taxon>Moraxella</taxon>
    </lineage>
</organism>
<evidence type="ECO:0000313" key="3">
    <source>
        <dbReference type="EMBL" id="QPT45504.1"/>
    </source>
</evidence>
<protein>
    <submittedName>
        <fullName evidence="2">Uncharacterized protein</fullName>
    </submittedName>
</protein>
<dbReference type="RefSeq" id="WP_067009062.1">
    <property type="nucleotide sequence ID" value="NZ_CP065728.1"/>
</dbReference>
<dbReference type="Proteomes" id="UP000092575">
    <property type="component" value="Unassembled WGS sequence"/>
</dbReference>
<keyword evidence="1" id="KW-1133">Transmembrane helix</keyword>
<evidence type="ECO:0000313" key="4">
    <source>
        <dbReference type="Proteomes" id="UP000092575"/>
    </source>
</evidence>
<gene>
    <name evidence="2" type="ORF">A7456_03500</name>
    <name evidence="3" type="ORF">I6G26_05885</name>
</gene>
<dbReference type="EMBL" id="LXTW01000032">
    <property type="protein sequence ID" value="OBX83137.1"/>
    <property type="molecule type" value="Genomic_DNA"/>
</dbReference>
<proteinExistence type="predicted"/>
<evidence type="ECO:0000313" key="2">
    <source>
        <dbReference type="EMBL" id="OBX83137.1"/>
    </source>
</evidence>
<feature type="transmembrane region" description="Helical" evidence="1">
    <location>
        <begin position="71"/>
        <end position="93"/>
    </location>
</feature>
<feature type="transmembrane region" description="Helical" evidence="1">
    <location>
        <begin position="38"/>
        <end position="59"/>
    </location>
</feature>
<evidence type="ECO:0000313" key="5">
    <source>
        <dbReference type="Proteomes" id="UP000594834"/>
    </source>
</evidence>
<dbReference type="AlphaFoldDB" id="A0A1B8QI21"/>
<keyword evidence="5" id="KW-1185">Reference proteome</keyword>
<reference evidence="2 4" key="1">
    <citation type="submission" date="2016-05" db="EMBL/GenBank/DDBJ databases">
        <title>Draft genome sequence of Moraxella nonliquefaciens CCUG 348T.</title>
        <authorList>
            <person name="Salva-Serra F."/>
            <person name="Engstrom-Jakobsson H."/>
            <person name="Thorell K."/>
            <person name="Gonzales-Siles L."/>
            <person name="Karlsson R."/>
            <person name="Boulund F."/>
            <person name="Engstrand L."/>
            <person name="Kristiansson E."/>
            <person name="Moore E."/>
        </authorList>
    </citation>
    <scope>NUCLEOTIDE SEQUENCE [LARGE SCALE GENOMIC DNA]</scope>
    <source>
        <strain evidence="2 4">CCUG 348</strain>
    </source>
</reference>
<feature type="transmembrane region" description="Helical" evidence="1">
    <location>
        <begin position="5"/>
        <end position="23"/>
    </location>
</feature>
<evidence type="ECO:0000256" key="1">
    <source>
        <dbReference type="SAM" id="Phobius"/>
    </source>
</evidence>
<keyword evidence="1" id="KW-0812">Transmembrane</keyword>
<dbReference type="EMBL" id="CP065728">
    <property type="protein sequence ID" value="QPT45504.1"/>
    <property type="molecule type" value="Genomic_DNA"/>
</dbReference>
<sequence>MVKSIALTLSLSVVINIIIVIFFEKTSKSFFEKFLDVYGYSLSYVLFGFLLGISIQFIAKIKNKKISSNTLMFIQTIFSLIIFFIFIVVNMAASSL</sequence>
<keyword evidence="1" id="KW-0472">Membrane</keyword>
<accession>A0A1B8QI21</accession>